<evidence type="ECO:0000259" key="5">
    <source>
        <dbReference type="PROSITE" id="PS50011"/>
    </source>
</evidence>
<evidence type="ECO:0000256" key="1">
    <source>
        <dbReference type="ARBA" id="ARBA00012513"/>
    </source>
</evidence>
<dbReference type="SUPFAM" id="SSF56112">
    <property type="entry name" value="Protein kinase-like (PK-like)"/>
    <property type="match status" value="1"/>
</dbReference>
<dbReference type="Pfam" id="PF00069">
    <property type="entry name" value="Pkinase"/>
    <property type="match status" value="1"/>
</dbReference>
<feature type="binding site" evidence="4">
    <location>
        <position position="35"/>
    </location>
    <ligand>
        <name>ATP</name>
        <dbReference type="ChEBI" id="CHEBI:30616"/>
    </ligand>
</feature>
<evidence type="ECO:0000256" key="3">
    <source>
        <dbReference type="ARBA" id="ARBA00022840"/>
    </source>
</evidence>
<dbReference type="EMBL" id="LFWA01000002">
    <property type="protein sequence ID" value="KTW32371.1"/>
    <property type="molecule type" value="Genomic_DNA"/>
</dbReference>
<dbReference type="VEuPathDB" id="FungiDB:T551_00461"/>
<comment type="caution">
    <text evidence="6">The sequence shown here is derived from an EMBL/GenBank/DDBJ whole genome shotgun (WGS) entry which is preliminary data.</text>
</comment>
<dbReference type="PROSITE" id="PS50011">
    <property type="entry name" value="PROTEIN_KINASE_DOM"/>
    <property type="match status" value="1"/>
</dbReference>
<dbReference type="eggNOG" id="KOG0201">
    <property type="taxonomic scope" value="Eukaryota"/>
</dbReference>
<name>A0A0W4ZVI8_PNEJ7</name>
<dbReference type="FunFam" id="1.10.510.10:FF:000022">
    <property type="entry name" value="Serine/threonine-protein kinase 24"/>
    <property type="match status" value="1"/>
</dbReference>
<dbReference type="InterPro" id="IPR011009">
    <property type="entry name" value="Kinase-like_dom_sf"/>
</dbReference>
<dbReference type="GO" id="GO:0005737">
    <property type="term" value="C:cytoplasm"/>
    <property type="evidence" value="ECO:0007669"/>
    <property type="project" value="TreeGrafter"/>
</dbReference>
<feature type="domain" description="Protein kinase" evidence="5">
    <location>
        <begin position="6"/>
        <end position="285"/>
    </location>
</feature>
<dbReference type="Gene3D" id="1.10.510.10">
    <property type="entry name" value="Transferase(Phosphotransferase) domain 1"/>
    <property type="match status" value="1"/>
</dbReference>
<dbReference type="PANTHER" id="PTHR48012:SF27">
    <property type="entry name" value="SERINE_THREONINE-PROTEIN KINASE SID1"/>
    <property type="match status" value="1"/>
</dbReference>
<evidence type="ECO:0000256" key="2">
    <source>
        <dbReference type="ARBA" id="ARBA00022741"/>
    </source>
</evidence>
<dbReference type="PANTHER" id="PTHR48012">
    <property type="entry name" value="STERILE20-LIKE KINASE, ISOFORM B-RELATED"/>
    <property type="match status" value="1"/>
</dbReference>
<gene>
    <name evidence="6" type="ORF">T551_00461</name>
</gene>
<dbReference type="PROSITE" id="PS00107">
    <property type="entry name" value="PROTEIN_KINASE_ATP"/>
    <property type="match status" value="1"/>
</dbReference>
<proteinExistence type="predicted"/>
<dbReference type="GeneID" id="28938982"/>
<keyword evidence="7" id="KW-1185">Reference proteome</keyword>
<dbReference type="InterPro" id="IPR050629">
    <property type="entry name" value="STE20/SPS1-PAK"/>
</dbReference>
<reference evidence="7" key="1">
    <citation type="journal article" date="2016" name="Nat. Commun.">
        <title>Genome analysis of three Pneumocystis species reveals adaptation mechanisms to life exclusively in mammalian hosts.</title>
        <authorList>
            <person name="Ma L."/>
            <person name="Chen Z."/>
            <person name="Huang D.W."/>
            <person name="Kutty G."/>
            <person name="Ishihara M."/>
            <person name="Wang H."/>
            <person name="Abouelleil A."/>
            <person name="Bishop L."/>
            <person name="Davey E."/>
            <person name="Deng R."/>
            <person name="Deng X."/>
            <person name="Fan L."/>
            <person name="Fantoni G."/>
            <person name="Fitzgerald M."/>
            <person name="Gogineni E."/>
            <person name="Goldberg J.M."/>
            <person name="Handley G."/>
            <person name="Hu X."/>
            <person name="Huber C."/>
            <person name="Jiao X."/>
            <person name="Jones K."/>
            <person name="Levin J.Z."/>
            <person name="Liu Y."/>
            <person name="Macdonald P."/>
            <person name="Melnikov A."/>
            <person name="Raley C."/>
            <person name="Sassi M."/>
            <person name="Sherman B.T."/>
            <person name="Song X."/>
            <person name="Sykes S."/>
            <person name="Tran B."/>
            <person name="Walsh L."/>
            <person name="Xia Y."/>
            <person name="Yang J."/>
            <person name="Young S."/>
            <person name="Zeng Q."/>
            <person name="Zheng X."/>
            <person name="Stephens R."/>
            <person name="Nusbaum C."/>
            <person name="Birren B.W."/>
            <person name="Azadi P."/>
            <person name="Lempicki R.A."/>
            <person name="Cuomo C.A."/>
            <person name="Kovacs J.A."/>
        </authorList>
    </citation>
    <scope>NUCLEOTIDE SEQUENCE [LARGE SCALE GENOMIC DNA]</scope>
    <source>
        <strain evidence="7">RU7</strain>
    </source>
</reference>
<dbReference type="RefSeq" id="XP_018231063.1">
    <property type="nucleotide sequence ID" value="XM_018372727.1"/>
</dbReference>
<protein>
    <recommendedName>
        <fullName evidence="1">non-specific serine/threonine protein kinase</fullName>
        <ecNumber evidence="1">2.7.11.1</ecNumber>
    </recommendedName>
</protein>
<dbReference type="STRING" id="1408657.A0A0W4ZVI8"/>
<evidence type="ECO:0000313" key="7">
    <source>
        <dbReference type="Proteomes" id="UP000053447"/>
    </source>
</evidence>
<evidence type="ECO:0000313" key="6">
    <source>
        <dbReference type="EMBL" id="KTW32371.1"/>
    </source>
</evidence>
<dbReference type="CDD" id="cd06609">
    <property type="entry name" value="STKc_MST3_like"/>
    <property type="match status" value="1"/>
</dbReference>
<keyword evidence="3 4" id="KW-0067">ATP-binding</keyword>
<keyword evidence="2 4" id="KW-0547">Nucleotide-binding</keyword>
<dbReference type="EC" id="2.7.11.1" evidence="1"/>
<dbReference type="Proteomes" id="UP000053447">
    <property type="component" value="Unassembled WGS sequence"/>
</dbReference>
<dbReference type="InterPro" id="IPR017441">
    <property type="entry name" value="Protein_kinase_ATP_BS"/>
</dbReference>
<dbReference type="GO" id="GO:0005524">
    <property type="term" value="F:ATP binding"/>
    <property type="evidence" value="ECO:0007669"/>
    <property type="project" value="UniProtKB-UniRule"/>
</dbReference>
<sequence>MTDAQYTLLEKLGTGSFGVVWKAVRRKTGEIVAIKQIDLESTDDDITEIQKEIALLSGCDSRYVTKYYSSFVKGHKLWIGITNMSILKRFIFLVMEYMAGGSALDLLKPGPFTEAQIAILCRELLEGLCYLHSEGKIHRDIKGKALSLFILDCLLSLAANVLLSFSGQVKLADFGVAAQLSSHKSRRNTFVGTPFWMAPEVIRQSGYDYKADIWSLGITAIELARGEPPLSEYHPMRVLFLIPKAKPPVLEGNYSKEFKDFVSLCLIKDTRARPSAKDLLKHKFIKSAGKSSLLQELLERRQEWDIRRGDRPQRTYTETINTLPVNNHEEWNFDTIKPNIPLENESIETVRKNIQETATALRRIDLNIYDNSDTVKTQIHSGQIVSLKNASAPENLEKNTLFKKNKNEKGYNLMIVYLNYLFITFNNEKKETLCIAKPDLTQIVLDESNNDSGCKFYHDILNPTIEELKSQNNDCIHFDTLNELAKSWYRFASLNSKGETLFVRKLIEKLKSNPELCTAFNLDLHLPLEETSTKTKKNLLTEKPSIKSHILLQNTRSPIAELLYIRWIEGLKSRWQFS</sequence>
<dbReference type="InterPro" id="IPR000719">
    <property type="entry name" value="Prot_kinase_dom"/>
</dbReference>
<dbReference type="AlphaFoldDB" id="A0A0W4ZVI8"/>
<dbReference type="OrthoDB" id="248923at2759"/>
<accession>A0A0W4ZVI8</accession>
<dbReference type="GO" id="GO:0004674">
    <property type="term" value="F:protein serine/threonine kinase activity"/>
    <property type="evidence" value="ECO:0007669"/>
    <property type="project" value="UniProtKB-EC"/>
</dbReference>
<organism evidence="6 7">
    <name type="scientific">Pneumocystis jirovecii (strain RU7)</name>
    <name type="common">Human pneumocystis pneumonia agent</name>
    <dbReference type="NCBI Taxonomy" id="1408657"/>
    <lineage>
        <taxon>Eukaryota</taxon>
        <taxon>Fungi</taxon>
        <taxon>Dikarya</taxon>
        <taxon>Ascomycota</taxon>
        <taxon>Taphrinomycotina</taxon>
        <taxon>Pneumocystomycetes</taxon>
        <taxon>Pneumocystaceae</taxon>
        <taxon>Pneumocystis</taxon>
    </lineage>
</organism>
<evidence type="ECO:0000256" key="4">
    <source>
        <dbReference type="PROSITE-ProRule" id="PRU10141"/>
    </source>
</evidence>